<evidence type="ECO:0000256" key="1">
    <source>
        <dbReference type="ARBA" id="ARBA00022723"/>
    </source>
</evidence>
<reference evidence="4 5" key="1">
    <citation type="journal article" date="2017" name="Elife">
        <title>Extensive horizontal gene transfer in cheese-associated bacteria.</title>
        <authorList>
            <person name="Bonham K.S."/>
            <person name="Wolfe B.E."/>
            <person name="Dutton R.J."/>
        </authorList>
    </citation>
    <scope>NUCLEOTIDE SEQUENCE [LARGE SCALE GENOMIC DNA]</scope>
    <source>
        <strain evidence="4 5">JB182</strain>
    </source>
</reference>
<protein>
    <submittedName>
        <fullName evidence="4">Cytidine deaminase</fullName>
    </submittedName>
</protein>
<feature type="domain" description="CMP/dCMP-type deaminase" evidence="3">
    <location>
        <begin position="15"/>
        <end position="125"/>
    </location>
</feature>
<evidence type="ECO:0000256" key="2">
    <source>
        <dbReference type="ARBA" id="ARBA00022833"/>
    </source>
</evidence>
<dbReference type="GO" id="GO:0008270">
    <property type="term" value="F:zinc ion binding"/>
    <property type="evidence" value="ECO:0007669"/>
    <property type="project" value="InterPro"/>
</dbReference>
<dbReference type="PROSITE" id="PS00903">
    <property type="entry name" value="CYT_DCMP_DEAMINASES_1"/>
    <property type="match status" value="1"/>
</dbReference>
<evidence type="ECO:0000313" key="4">
    <source>
        <dbReference type="EMBL" id="PMQ21409.1"/>
    </source>
</evidence>
<dbReference type="Proteomes" id="UP000235739">
    <property type="component" value="Unassembled WGS sequence"/>
</dbReference>
<comment type="caution">
    <text evidence="4">The sequence shown here is derived from an EMBL/GenBank/DDBJ whole genome shotgun (WGS) entry which is preliminary data.</text>
</comment>
<proteinExistence type="predicted"/>
<dbReference type="EMBL" id="PNQX01000001">
    <property type="protein sequence ID" value="PMQ21409.1"/>
    <property type="molecule type" value="Genomic_DNA"/>
</dbReference>
<dbReference type="CDD" id="cd01283">
    <property type="entry name" value="cytidine_deaminase"/>
    <property type="match status" value="1"/>
</dbReference>
<evidence type="ECO:0000259" key="3">
    <source>
        <dbReference type="PROSITE" id="PS51747"/>
    </source>
</evidence>
<keyword evidence="2" id="KW-0862">Zinc</keyword>
<evidence type="ECO:0000313" key="5">
    <source>
        <dbReference type="Proteomes" id="UP000235739"/>
    </source>
</evidence>
<dbReference type="SUPFAM" id="SSF53927">
    <property type="entry name" value="Cytidine deaminase-like"/>
    <property type="match status" value="1"/>
</dbReference>
<name>A0A2N7S5J4_9MICC</name>
<dbReference type="AlphaFoldDB" id="A0A2N7S5J4"/>
<dbReference type="InterPro" id="IPR016192">
    <property type="entry name" value="APOBEC/CMP_deaminase_Zn-bd"/>
</dbReference>
<dbReference type="InterPro" id="IPR016193">
    <property type="entry name" value="Cytidine_deaminase-like"/>
</dbReference>
<accession>A0A2N7S5J4</accession>
<dbReference type="PROSITE" id="PS51747">
    <property type="entry name" value="CYT_DCMP_DEAMINASES_2"/>
    <property type="match status" value="1"/>
</dbReference>
<keyword evidence="1" id="KW-0479">Metal-binding</keyword>
<dbReference type="GO" id="GO:0016787">
    <property type="term" value="F:hydrolase activity"/>
    <property type="evidence" value="ECO:0007669"/>
    <property type="project" value="InterPro"/>
</dbReference>
<dbReference type="RefSeq" id="WP_102597979.1">
    <property type="nucleotide sequence ID" value="NZ_JABUYH010000004.1"/>
</dbReference>
<sequence length="125" mass="13119">MNSAPNQLHYRELADAEKELIERARQTIDASTDAPEGGDGMHTTGAAVLDANGTMHAGVNFYHFTGGPCAELVALGAARADGALEPQAVVAVGNQGRGIKSPCGRCRQIMADSYPQLRVIVQTQA</sequence>
<dbReference type="GeneID" id="303187134"/>
<organism evidence="4 5">
    <name type="scientific">Glutamicibacter arilaitensis</name>
    <dbReference type="NCBI Taxonomy" id="256701"/>
    <lineage>
        <taxon>Bacteria</taxon>
        <taxon>Bacillati</taxon>
        <taxon>Actinomycetota</taxon>
        <taxon>Actinomycetes</taxon>
        <taxon>Micrococcales</taxon>
        <taxon>Micrococcaceae</taxon>
        <taxon>Glutamicibacter</taxon>
    </lineage>
</organism>
<gene>
    <name evidence="4" type="ORF">CIK84_07630</name>
</gene>
<dbReference type="Gene3D" id="3.40.140.10">
    <property type="entry name" value="Cytidine Deaminase, domain 2"/>
    <property type="match status" value="1"/>
</dbReference>
<dbReference type="InterPro" id="IPR002125">
    <property type="entry name" value="CMP_dCMP_dom"/>
</dbReference>